<sequence length="175" mass="19697">MDRSKHLVFNFKGFEYVLQKYLNPLQKLTAELPNHAIEMQIEFQEALPTYTKSKPQRRLIRIINPRKKPAPVDPGSTSSKVPVYMDDLKKALDDLENKLKSMPTTVGTVTGPTAKGGPWWNGGNDGAVHNGLQTPVRSIDNIIGILKKAIHIEHRDPKPSENLEWIQVKIPKTGK</sequence>
<organism evidence="1 2">
    <name type="scientific">Spodoptera exigua</name>
    <name type="common">Beet armyworm</name>
    <name type="synonym">Noctua fulgens</name>
    <dbReference type="NCBI Taxonomy" id="7107"/>
    <lineage>
        <taxon>Eukaryota</taxon>
        <taxon>Metazoa</taxon>
        <taxon>Ecdysozoa</taxon>
        <taxon>Arthropoda</taxon>
        <taxon>Hexapoda</taxon>
        <taxon>Insecta</taxon>
        <taxon>Pterygota</taxon>
        <taxon>Neoptera</taxon>
        <taxon>Endopterygota</taxon>
        <taxon>Lepidoptera</taxon>
        <taxon>Glossata</taxon>
        <taxon>Ditrysia</taxon>
        <taxon>Noctuoidea</taxon>
        <taxon>Noctuidae</taxon>
        <taxon>Amphipyrinae</taxon>
        <taxon>Spodoptera</taxon>
    </lineage>
</organism>
<proteinExistence type="predicted"/>
<evidence type="ECO:0000313" key="1">
    <source>
        <dbReference type="EMBL" id="KAH9630284.1"/>
    </source>
</evidence>
<evidence type="ECO:0000313" key="2">
    <source>
        <dbReference type="Proteomes" id="UP000814243"/>
    </source>
</evidence>
<reference evidence="1" key="1">
    <citation type="journal article" date="2021" name="G3 (Bethesda)">
        <title>Genome and transcriptome analysis of the beet armyworm Spodoptera exigua reveals targets for pest control. .</title>
        <authorList>
            <person name="Simon S."/>
            <person name="Breeschoten T."/>
            <person name="Jansen H.J."/>
            <person name="Dirks R.P."/>
            <person name="Schranz M.E."/>
            <person name="Ros V.I.D."/>
        </authorList>
    </citation>
    <scope>NUCLEOTIDE SEQUENCE</scope>
    <source>
        <strain evidence="1">TB_SE_WUR_2020</strain>
    </source>
</reference>
<comment type="caution">
    <text evidence="1">The sequence shown here is derived from an EMBL/GenBank/DDBJ whole genome shotgun (WGS) entry which is preliminary data.</text>
</comment>
<dbReference type="AlphaFoldDB" id="A0A922M4R5"/>
<protein>
    <submittedName>
        <fullName evidence="1">Uncharacterized protein</fullName>
    </submittedName>
</protein>
<accession>A0A922M4R5</accession>
<dbReference type="EMBL" id="JACEFF010000828">
    <property type="protein sequence ID" value="KAH9630284.1"/>
    <property type="molecule type" value="Genomic_DNA"/>
</dbReference>
<gene>
    <name evidence="1" type="ORF">HF086_012469</name>
</gene>
<name>A0A922M4R5_SPOEX</name>
<dbReference type="Proteomes" id="UP000814243">
    <property type="component" value="Unassembled WGS sequence"/>
</dbReference>